<sequence length="268" mass="29205">MRSSTPTRKDTESQSAASPSPRKSRFTKLMFDIRTMVREPQIVPMQPPPWPPLHVEKRQCSHDCPCRNVNKKKQRRRRIFIIILILIILYLLGNTVALNIRVFGSPPSAQPPHNSTASTSTALSSDAQQCLSQYTVNAPSNPGDYPCSTCLPVLQSVPSNFSDGNAQDTQQIENAVQFCGLRSIFETADSDGQSALKNGNWAQDVKFCAWDGVSCDGMGRVSSLSLTFPGVPGLLPSELGALSGLQSLTIIGNSATPCMFTSQPHVRQ</sequence>
<dbReference type="Gene3D" id="3.80.10.10">
    <property type="entry name" value="Ribonuclease Inhibitor"/>
    <property type="match status" value="1"/>
</dbReference>
<dbReference type="Proteomes" id="UP000186601">
    <property type="component" value="Unassembled WGS sequence"/>
</dbReference>
<evidence type="ECO:0000313" key="4">
    <source>
        <dbReference type="Proteomes" id="UP000186601"/>
    </source>
</evidence>
<dbReference type="AlphaFoldDB" id="A0A2R6NK08"/>
<keyword evidence="4" id="KW-1185">Reference proteome</keyword>
<evidence type="ECO:0000313" key="3">
    <source>
        <dbReference type="EMBL" id="PSR72693.1"/>
    </source>
</evidence>
<keyword evidence="2" id="KW-0812">Transmembrane</keyword>
<reference evidence="3 4" key="1">
    <citation type="submission" date="2018-02" db="EMBL/GenBank/DDBJ databases">
        <title>Genome sequence of the basidiomycete white-rot fungus Phlebia centrifuga.</title>
        <authorList>
            <person name="Granchi Z."/>
            <person name="Peng M."/>
            <person name="de Vries R.P."/>
            <person name="Hilden K."/>
            <person name="Makela M.R."/>
            <person name="Grigoriev I."/>
            <person name="Riley R."/>
        </authorList>
    </citation>
    <scope>NUCLEOTIDE SEQUENCE [LARGE SCALE GENOMIC DNA]</scope>
    <source>
        <strain evidence="3 4">FBCC195</strain>
    </source>
</reference>
<feature type="region of interest" description="Disordered" evidence="1">
    <location>
        <begin position="1"/>
        <end position="24"/>
    </location>
</feature>
<organism evidence="3 4">
    <name type="scientific">Hermanssonia centrifuga</name>
    <dbReference type="NCBI Taxonomy" id="98765"/>
    <lineage>
        <taxon>Eukaryota</taxon>
        <taxon>Fungi</taxon>
        <taxon>Dikarya</taxon>
        <taxon>Basidiomycota</taxon>
        <taxon>Agaricomycotina</taxon>
        <taxon>Agaricomycetes</taxon>
        <taxon>Polyporales</taxon>
        <taxon>Meruliaceae</taxon>
        <taxon>Hermanssonia</taxon>
    </lineage>
</organism>
<accession>A0A2R6NK08</accession>
<proteinExistence type="predicted"/>
<name>A0A2R6NK08_9APHY</name>
<evidence type="ECO:0000256" key="1">
    <source>
        <dbReference type="SAM" id="MobiDB-lite"/>
    </source>
</evidence>
<comment type="caution">
    <text evidence="3">The sequence shown here is derived from an EMBL/GenBank/DDBJ whole genome shotgun (WGS) entry which is preliminary data.</text>
</comment>
<dbReference type="STRING" id="98765.A0A2R6NK08"/>
<feature type="transmembrane region" description="Helical" evidence="2">
    <location>
        <begin position="79"/>
        <end position="100"/>
    </location>
</feature>
<dbReference type="OrthoDB" id="676979at2759"/>
<keyword evidence="2" id="KW-1133">Transmembrane helix</keyword>
<gene>
    <name evidence="3" type="ORF">PHLCEN_2v11388</name>
</gene>
<evidence type="ECO:0000256" key="2">
    <source>
        <dbReference type="SAM" id="Phobius"/>
    </source>
</evidence>
<dbReference type="EMBL" id="MLYV02001139">
    <property type="protein sequence ID" value="PSR72693.1"/>
    <property type="molecule type" value="Genomic_DNA"/>
</dbReference>
<dbReference type="InterPro" id="IPR032675">
    <property type="entry name" value="LRR_dom_sf"/>
</dbReference>
<protein>
    <submittedName>
        <fullName evidence="3">Uncharacterized protein</fullName>
    </submittedName>
</protein>
<keyword evidence="2" id="KW-0472">Membrane</keyword>